<dbReference type="AlphaFoldDB" id="A0A8X6L467"/>
<comment type="caution">
    <text evidence="2">The sequence shown here is derived from an EMBL/GenBank/DDBJ whole genome shotgun (WGS) entry which is preliminary data.</text>
</comment>
<gene>
    <name evidence="2" type="primary">AVEN_159436_1</name>
    <name evidence="2" type="ORF">TNCT_270931</name>
</gene>
<name>A0A8X6L467_TRICU</name>
<evidence type="ECO:0000313" key="2">
    <source>
        <dbReference type="EMBL" id="GFQ93138.1"/>
    </source>
</evidence>
<dbReference type="EMBL" id="BMAO01014146">
    <property type="protein sequence ID" value="GFQ93138.1"/>
    <property type="molecule type" value="Genomic_DNA"/>
</dbReference>
<sequence length="107" mass="12043">MSFRTRSSHTSICSIPHSHPKPSGPTVMQIYSSRPRSLLVFLLQSPNGCRTGDNLAAKHLAAVRKVRLWYINAANYDPVGEHKRKYGELWKFLHGLGPMHSSGNHHN</sequence>
<dbReference type="Proteomes" id="UP000887116">
    <property type="component" value="Unassembled WGS sequence"/>
</dbReference>
<protein>
    <submittedName>
        <fullName evidence="2">Uncharacterized protein</fullName>
    </submittedName>
</protein>
<accession>A0A8X6L467</accession>
<reference evidence="2" key="1">
    <citation type="submission" date="2020-07" db="EMBL/GenBank/DDBJ databases">
        <title>Multicomponent nature underlies the extraordinary mechanical properties of spider dragline silk.</title>
        <authorList>
            <person name="Kono N."/>
            <person name="Nakamura H."/>
            <person name="Mori M."/>
            <person name="Yoshida Y."/>
            <person name="Ohtoshi R."/>
            <person name="Malay A.D."/>
            <person name="Moran D.A.P."/>
            <person name="Tomita M."/>
            <person name="Numata K."/>
            <person name="Arakawa K."/>
        </authorList>
    </citation>
    <scope>NUCLEOTIDE SEQUENCE</scope>
</reference>
<keyword evidence="3" id="KW-1185">Reference proteome</keyword>
<proteinExistence type="predicted"/>
<feature type="region of interest" description="Disordered" evidence="1">
    <location>
        <begin position="1"/>
        <end position="25"/>
    </location>
</feature>
<dbReference type="OrthoDB" id="6412779at2759"/>
<organism evidence="2 3">
    <name type="scientific">Trichonephila clavata</name>
    <name type="common">Joro spider</name>
    <name type="synonym">Nephila clavata</name>
    <dbReference type="NCBI Taxonomy" id="2740835"/>
    <lineage>
        <taxon>Eukaryota</taxon>
        <taxon>Metazoa</taxon>
        <taxon>Ecdysozoa</taxon>
        <taxon>Arthropoda</taxon>
        <taxon>Chelicerata</taxon>
        <taxon>Arachnida</taxon>
        <taxon>Araneae</taxon>
        <taxon>Araneomorphae</taxon>
        <taxon>Entelegynae</taxon>
        <taxon>Araneoidea</taxon>
        <taxon>Nephilidae</taxon>
        <taxon>Trichonephila</taxon>
    </lineage>
</organism>
<feature type="compositionally biased region" description="Polar residues" evidence="1">
    <location>
        <begin position="1"/>
        <end position="13"/>
    </location>
</feature>
<evidence type="ECO:0000313" key="3">
    <source>
        <dbReference type="Proteomes" id="UP000887116"/>
    </source>
</evidence>
<evidence type="ECO:0000256" key="1">
    <source>
        <dbReference type="SAM" id="MobiDB-lite"/>
    </source>
</evidence>